<organism evidence="1 2">
    <name type="scientific">Roseateles aquae</name>
    <dbReference type="NCBI Taxonomy" id="3077235"/>
    <lineage>
        <taxon>Bacteria</taxon>
        <taxon>Pseudomonadati</taxon>
        <taxon>Pseudomonadota</taxon>
        <taxon>Betaproteobacteria</taxon>
        <taxon>Burkholderiales</taxon>
        <taxon>Sphaerotilaceae</taxon>
        <taxon>Roseateles</taxon>
    </lineage>
</organism>
<dbReference type="RefSeq" id="WP_315652043.1">
    <property type="nucleotide sequence ID" value="NZ_JAVXZY010000008.1"/>
</dbReference>
<evidence type="ECO:0000313" key="1">
    <source>
        <dbReference type="EMBL" id="MDT9001155.1"/>
    </source>
</evidence>
<dbReference type="Proteomes" id="UP001246372">
    <property type="component" value="Unassembled WGS sequence"/>
</dbReference>
<dbReference type="EMBL" id="JAVXZY010000008">
    <property type="protein sequence ID" value="MDT9001155.1"/>
    <property type="molecule type" value="Genomic_DNA"/>
</dbReference>
<evidence type="ECO:0000313" key="2">
    <source>
        <dbReference type="Proteomes" id="UP001246372"/>
    </source>
</evidence>
<name>A0ABU3PEX3_9BURK</name>
<sequence length="72" mass="7703">MANYQSVVFEHQGLLDIKATSLLLDRIANVLNWRTVFQTFSALAGRAAGLPLQAPICGAVAELSTPAFEVSV</sequence>
<gene>
    <name evidence="1" type="ORF">RQP53_17895</name>
</gene>
<protein>
    <recommendedName>
        <fullName evidence="3">Tn3 transposase DDE domain-containing protein</fullName>
    </recommendedName>
</protein>
<keyword evidence="2" id="KW-1185">Reference proteome</keyword>
<reference evidence="1" key="1">
    <citation type="submission" date="2023-09" db="EMBL/GenBank/DDBJ databases">
        <title>Paucibacter sp. APW11 Genome sequencing and assembly.</title>
        <authorList>
            <person name="Kim I."/>
        </authorList>
    </citation>
    <scope>NUCLEOTIDE SEQUENCE</scope>
    <source>
        <strain evidence="1">APW11</strain>
    </source>
</reference>
<evidence type="ECO:0008006" key="3">
    <source>
        <dbReference type="Google" id="ProtNLM"/>
    </source>
</evidence>
<accession>A0ABU3PEX3</accession>
<comment type="caution">
    <text evidence="1">The sequence shown here is derived from an EMBL/GenBank/DDBJ whole genome shotgun (WGS) entry which is preliminary data.</text>
</comment>
<proteinExistence type="predicted"/>